<dbReference type="SUPFAM" id="SSF50447">
    <property type="entry name" value="Translation proteins"/>
    <property type="match status" value="1"/>
</dbReference>
<evidence type="ECO:0000256" key="2">
    <source>
        <dbReference type="ARBA" id="ARBA00022730"/>
    </source>
</evidence>
<evidence type="ECO:0000256" key="6">
    <source>
        <dbReference type="ARBA" id="ARBA00035243"/>
    </source>
</evidence>
<evidence type="ECO:0000256" key="1">
    <source>
        <dbReference type="ARBA" id="ARBA00006540"/>
    </source>
</evidence>
<dbReference type="Gene3D" id="2.40.30.10">
    <property type="entry name" value="Translation factors"/>
    <property type="match status" value="1"/>
</dbReference>
<dbReference type="InterPro" id="IPR019927">
    <property type="entry name" value="Ribosomal_uL3_bac/org-type"/>
</dbReference>
<dbReference type="PANTHER" id="PTHR11229:SF16">
    <property type="entry name" value="LARGE RIBOSOMAL SUBUNIT PROTEIN UL3C"/>
    <property type="match status" value="1"/>
</dbReference>
<evidence type="ECO:0000313" key="10">
    <source>
        <dbReference type="EMBL" id="MBI2876748.1"/>
    </source>
</evidence>
<organism evidence="10 11">
    <name type="scientific">Tectimicrobiota bacterium</name>
    <dbReference type="NCBI Taxonomy" id="2528274"/>
    <lineage>
        <taxon>Bacteria</taxon>
        <taxon>Pseudomonadati</taxon>
        <taxon>Nitrospinota/Tectimicrobiota group</taxon>
        <taxon>Candidatus Tectimicrobiota</taxon>
    </lineage>
</organism>
<keyword evidence="4 7" id="KW-0689">Ribosomal protein</keyword>
<dbReference type="GO" id="GO:0003735">
    <property type="term" value="F:structural constituent of ribosome"/>
    <property type="evidence" value="ECO:0007669"/>
    <property type="project" value="UniProtKB-UniRule"/>
</dbReference>
<dbReference type="InterPro" id="IPR009000">
    <property type="entry name" value="Transl_B-barrel_sf"/>
</dbReference>
<accession>A0A932FWQ3</accession>
<comment type="similarity">
    <text evidence="1 7 8">Belongs to the universal ribosomal protein uL3 family.</text>
</comment>
<proteinExistence type="inferred from homology"/>
<comment type="caution">
    <text evidence="10">The sequence shown here is derived from an EMBL/GenBank/DDBJ whole genome shotgun (WGS) entry which is preliminary data.</text>
</comment>
<evidence type="ECO:0000313" key="11">
    <source>
        <dbReference type="Proteomes" id="UP000769766"/>
    </source>
</evidence>
<dbReference type="PANTHER" id="PTHR11229">
    <property type="entry name" value="50S RIBOSOMAL PROTEIN L3"/>
    <property type="match status" value="1"/>
</dbReference>
<sequence length="215" mass="23108">MIQGLLGKKLGMTQVFSPEGNPVAVTIVEAGPCWVIQKKVRKKDGYEAVQLGFDPQKPSRMTKPRLKHLEKAKVAPVHYLREVPASDLDAIQVGKSVGPDIFQVGERVDIIGNSKGHGFTGVMKRHGFSGAPGSHGAHESFRGPGSIGSSAFPSRVFKGMRMAGRMGNERVTVQNLQIVRIIPEKNLLFVRGAVPGPNGGLLLIRKSKKKALAGS</sequence>
<dbReference type="Pfam" id="PF00297">
    <property type="entry name" value="Ribosomal_L3"/>
    <property type="match status" value="1"/>
</dbReference>
<dbReference type="InterPro" id="IPR019926">
    <property type="entry name" value="Ribosomal_uL3_CS"/>
</dbReference>
<dbReference type="Gene3D" id="3.30.160.810">
    <property type="match status" value="1"/>
</dbReference>
<dbReference type="GO" id="GO:0019843">
    <property type="term" value="F:rRNA binding"/>
    <property type="evidence" value="ECO:0007669"/>
    <property type="project" value="UniProtKB-UniRule"/>
</dbReference>
<evidence type="ECO:0000256" key="7">
    <source>
        <dbReference type="HAMAP-Rule" id="MF_01325"/>
    </source>
</evidence>
<evidence type="ECO:0000256" key="8">
    <source>
        <dbReference type="RuleBase" id="RU003905"/>
    </source>
</evidence>
<dbReference type="PROSITE" id="PS00474">
    <property type="entry name" value="RIBOSOMAL_L3"/>
    <property type="match status" value="1"/>
</dbReference>
<keyword evidence="2 7" id="KW-0699">rRNA-binding</keyword>
<dbReference type="Proteomes" id="UP000769766">
    <property type="component" value="Unassembled WGS sequence"/>
</dbReference>
<reference evidence="10" key="1">
    <citation type="submission" date="2020-07" db="EMBL/GenBank/DDBJ databases">
        <title>Huge and variable diversity of episymbiotic CPR bacteria and DPANN archaea in groundwater ecosystems.</title>
        <authorList>
            <person name="He C.Y."/>
            <person name="Keren R."/>
            <person name="Whittaker M."/>
            <person name="Farag I.F."/>
            <person name="Doudna J."/>
            <person name="Cate J.H.D."/>
            <person name="Banfield J.F."/>
        </authorList>
    </citation>
    <scope>NUCLEOTIDE SEQUENCE</scope>
    <source>
        <strain evidence="10">NC_groundwater_672_Ag_B-0.1um_62_36</strain>
    </source>
</reference>
<evidence type="ECO:0000256" key="5">
    <source>
        <dbReference type="ARBA" id="ARBA00023274"/>
    </source>
</evidence>
<dbReference type="HAMAP" id="MF_01325_B">
    <property type="entry name" value="Ribosomal_uL3_B"/>
    <property type="match status" value="1"/>
</dbReference>
<dbReference type="GO" id="GO:0006412">
    <property type="term" value="P:translation"/>
    <property type="evidence" value="ECO:0007669"/>
    <property type="project" value="UniProtKB-UniRule"/>
</dbReference>
<name>A0A932FWQ3_UNCTE</name>
<gene>
    <name evidence="7 10" type="primary">rplC</name>
    <name evidence="10" type="ORF">HYY20_07695</name>
</gene>
<dbReference type="InterPro" id="IPR000597">
    <property type="entry name" value="Ribosomal_uL3"/>
</dbReference>
<evidence type="ECO:0000256" key="3">
    <source>
        <dbReference type="ARBA" id="ARBA00022884"/>
    </source>
</evidence>
<comment type="function">
    <text evidence="7 9">One of the primary rRNA binding proteins, it binds directly near the 3'-end of the 23S rRNA, where it nucleates assembly of the 50S subunit.</text>
</comment>
<dbReference type="NCBIfam" id="TIGR03625">
    <property type="entry name" value="L3_bact"/>
    <property type="match status" value="1"/>
</dbReference>
<evidence type="ECO:0000256" key="9">
    <source>
        <dbReference type="RuleBase" id="RU003906"/>
    </source>
</evidence>
<protein>
    <recommendedName>
        <fullName evidence="6 7">Large ribosomal subunit protein uL3</fullName>
    </recommendedName>
</protein>
<dbReference type="GO" id="GO:0022625">
    <property type="term" value="C:cytosolic large ribosomal subunit"/>
    <property type="evidence" value="ECO:0007669"/>
    <property type="project" value="TreeGrafter"/>
</dbReference>
<evidence type="ECO:0000256" key="4">
    <source>
        <dbReference type="ARBA" id="ARBA00022980"/>
    </source>
</evidence>
<dbReference type="AlphaFoldDB" id="A0A932FWQ3"/>
<dbReference type="EMBL" id="JACPRF010000231">
    <property type="protein sequence ID" value="MBI2876748.1"/>
    <property type="molecule type" value="Genomic_DNA"/>
</dbReference>
<keyword evidence="5 7" id="KW-0687">Ribonucleoprotein</keyword>
<dbReference type="FunFam" id="2.40.30.10:FF:000004">
    <property type="entry name" value="50S ribosomal protein L3"/>
    <property type="match status" value="1"/>
</dbReference>
<comment type="subunit">
    <text evidence="7 9">Part of the 50S ribosomal subunit. Forms a cluster with proteins L14 and L19.</text>
</comment>
<keyword evidence="3 7" id="KW-0694">RNA-binding</keyword>